<proteinExistence type="predicted"/>
<dbReference type="RefSeq" id="WP_277938136.1">
    <property type="nucleotide sequence ID" value="NZ_CP096246.1"/>
</dbReference>
<evidence type="ECO:0000313" key="2">
    <source>
        <dbReference type="Proteomes" id="UP001214629"/>
    </source>
</evidence>
<keyword evidence="2" id="KW-1185">Reference proteome</keyword>
<accession>A0AAX3SWF5</accession>
<dbReference type="EMBL" id="CP096246">
    <property type="protein sequence ID" value="WFG95594.1"/>
    <property type="molecule type" value="Genomic_DNA"/>
</dbReference>
<reference evidence="1 2" key="1">
    <citation type="submission" date="2022-04" db="EMBL/GenBank/DDBJ databases">
        <title>Whole genome of Spiroplasma citri.</title>
        <authorList>
            <person name="Khanchezar A."/>
            <person name="Izadpanah K."/>
            <person name="Taghavi M."/>
            <person name="Ghorbani A."/>
            <person name="Beven L."/>
        </authorList>
    </citation>
    <scope>NUCLEOTIDE SEQUENCE [LARGE SCALE GENOMIC DNA]</scope>
    <source>
        <strain evidence="1 2">D4</strain>
    </source>
</reference>
<evidence type="ECO:0008006" key="3">
    <source>
        <dbReference type="Google" id="ProtNLM"/>
    </source>
</evidence>
<evidence type="ECO:0000313" key="1">
    <source>
        <dbReference type="EMBL" id="WFG95594.1"/>
    </source>
</evidence>
<organism evidence="1 2">
    <name type="scientific">Spiroplasma citri</name>
    <dbReference type="NCBI Taxonomy" id="2133"/>
    <lineage>
        <taxon>Bacteria</taxon>
        <taxon>Bacillati</taxon>
        <taxon>Mycoplasmatota</taxon>
        <taxon>Mollicutes</taxon>
        <taxon>Entomoplasmatales</taxon>
        <taxon>Spiroplasmataceae</taxon>
        <taxon>Spiroplasma</taxon>
    </lineage>
</organism>
<dbReference type="Proteomes" id="UP001214629">
    <property type="component" value="Chromosome"/>
</dbReference>
<dbReference type="AlphaFoldDB" id="A0AAX3SWF5"/>
<protein>
    <recommendedName>
        <fullName evidence="3">Plectrovirus-related protein</fullName>
    </recommendedName>
</protein>
<gene>
    <name evidence="1" type="ORF">M0C40_05720</name>
</gene>
<sequence>MLNYKGAIRTINCYWGGWIMLEKLKDWIEIYNNNLKIEVKKLFLKEK</sequence>
<name>A0AAX3SWF5_SPICI</name>